<proteinExistence type="predicted"/>
<accession>F6BA30</accession>
<dbReference type="eggNOG" id="COG1331">
    <property type="taxonomic scope" value="Bacteria"/>
</dbReference>
<dbReference type="KEGG" id="dca:Desca_2160"/>
<name>F6BA30_DESCC</name>
<protein>
    <recommendedName>
        <fullName evidence="3">Glycosyltransferase</fullName>
    </recommendedName>
</protein>
<dbReference type="STRING" id="868595.Desca_2160"/>
<dbReference type="AlphaFoldDB" id="F6BA30"/>
<dbReference type="EMBL" id="CP002736">
    <property type="protein sequence ID" value="AEF94999.1"/>
    <property type="molecule type" value="Genomic_DNA"/>
</dbReference>
<dbReference type="SUPFAM" id="SSF48208">
    <property type="entry name" value="Six-hairpin glycosidases"/>
    <property type="match status" value="1"/>
</dbReference>
<evidence type="ECO:0008006" key="3">
    <source>
        <dbReference type="Google" id="ProtNLM"/>
    </source>
</evidence>
<keyword evidence="2" id="KW-1185">Reference proteome</keyword>
<evidence type="ECO:0000313" key="1">
    <source>
        <dbReference type="EMBL" id="AEF94999.1"/>
    </source>
</evidence>
<dbReference type="Gene3D" id="1.50.10.20">
    <property type="match status" value="1"/>
</dbReference>
<evidence type="ECO:0000313" key="2">
    <source>
        <dbReference type="Proteomes" id="UP000009226"/>
    </source>
</evidence>
<reference evidence="1" key="1">
    <citation type="submission" date="2011-05" db="EMBL/GenBank/DDBJ databases">
        <title>Complete sequence of Desulfotomaculum carboxydivorans CO-1-SRB.</title>
        <authorList>
            <consortium name="US DOE Joint Genome Institute"/>
            <person name="Lucas S."/>
            <person name="Han J."/>
            <person name="Lapidus A."/>
            <person name="Cheng J.-F."/>
            <person name="Goodwin L."/>
            <person name="Pitluck S."/>
            <person name="Peters L."/>
            <person name="Mikhailova N."/>
            <person name="Lu M."/>
            <person name="Han C."/>
            <person name="Tapia R."/>
            <person name="Land M."/>
            <person name="Hauser L."/>
            <person name="Kyrpides N."/>
            <person name="Ivanova N."/>
            <person name="Pagani I."/>
            <person name="Stams A."/>
            <person name="Plugge C."/>
            <person name="Muyzer G."/>
            <person name="Kuever J."/>
            <person name="Parshina S."/>
            <person name="Ivanova A."/>
            <person name="Nazina T."/>
            <person name="Woyke T."/>
        </authorList>
    </citation>
    <scope>NUCLEOTIDE SEQUENCE [LARGE SCALE GENOMIC DNA]</scope>
    <source>
        <strain evidence="1">CO-1-SRB</strain>
    </source>
</reference>
<dbReference type="RefSeq" id="WP_003542160.1">
    <property type="nucleotide sequence ID" value="NC_015565.1"/>
</dbReference>
<dbReference type="HOGENOM" id="CLU_771237_0_0_9"/>
<dbReference type="InterPro" id="IPR008928">
    <property type="entry name" value="6-hairpin_glycosidase_sf"/>
</dbReference>
<dbReference type="GO" id="GO:0005975">
    <property type="term" value="P:carbohydrate metabolic process"/>
    <property type="evidence" value="ECO:0007669"/>
    <property type="project" value="InterPro"/>
</dbReference>
<organism evidence="1 2">
    <name type="scientific">Desulfotomaculum nigrificans (strain DSM 14880 / VKM B-2319 / CO-1-SRB)</name>
    <name type="common">Desulfotomaculum carboxydivorans</name>
    <dbReference type="NCBI Taxonomy" id="868595"/>
    <lineage>
        <taxon>Bacteria</taxon>
        <taxon>Bacillati</taxon>
        <taxon>Bacillota</taxon>
        <taxon>Clostridia</taxon>
        <taxon>Eubacteriales</taxon>
        <taxon>Desulfotomaculaceae</taxon>
        <taxon>Desulfotomaculum</taxon>
    </lineage>
</organism>
<dbReference type="Proteomes" id="UP000009226">
    <property type="component" value="Chromosome"/>
</dbReference>
<sequence length="337" mass="38852">MCQPLKDSHIFRLTDDTGMFQHAKYGVPDPTKGYTTDDNARALIMAVMLYERFGQEKYLALVYRYLSFVLNAQNREGRFKNFMGYNRDFMEESGSEDCFGRCLWALGYTLASAKTPRNVKDTCRYLLQKALPHVASLRWPRAKAYSLIGLTCLDMQETEEHVRNLAESLAKQYEEHRDDHWNWFEDGLTYSNAVLPWSLLAAYRVLGEQRLLDIASESLAFLERITFGEGYFKPVGCHGWFLKGQPRAEYDEQPLEASEMLLAYLEAYRITSHKRYLDRARKCLAWYHGDNSKGLCLIDPETDGCYDGITEKGLNLNQGAESIISYFIACLALDVYQ</sequence>
<gene>
    <name evidence="1" type="ordered locus">Desca_2160</name>
</gene>